<evidence type="ECO:0000313" key="2">
    <source>
        <dbReference type="EMBL" id="TCO84831.1"/>
    </source>
</evidence>
<proteinExistence type="predicted"/>
<dbReference type="EMBL" id="SLXA01000005">
    <property type="protein sequence ID" value="TCO84831.1"/>
    <property type="molecule type" value="Genomic_DNA"/>
</dbReference>
<dbReference type="GO" id="GO:0016485">
    <property type="term" value="P:protein processing"/>
    <property type="evidence" value="ECO:0007669"/>
    <property type="project" value="TreeGrafter"/>
</dbReference>
<keyword evidence="3" id="KW-1185">Reference proteome</keyword>
<organism evidence="2 3">
    <name type="scientific">Frisingicoccus caecimuris</name>
    <dbReference type="NCBI Taxonomy" id="1796636"/>
    <lineage>
        <taxon>Bacteria</taxon>
        <taxon>Bacillati</taxon>
        <taxon>Bacillota</taxon>
        <taxon>Clostridia</taxon>
        <taxon>Lachnospirales</taxon>
        <taxon>Lachnospiraceae</taxon>
        <taxon>Frisingicoccus</taxon>
    </lineage>
</organism>
<dbReference type="FunFam" id="3.30.830.10:FF:000034">
    <property type="entry name" value="presequence protease 1, chloroplastic/mitochondrial"/>
    <property type="match status" value="1"/>
</dbReference>
<dbReference type="Pfam" id="PF05193">
    <property type="entry name" value="Peptidase_M16_C"/>
    <property type="match status" value="1"/>
</dbReference>
<dbReference type="SUPFAM" id="SSF63411">
    <property type="entry name" value="LuxS/MPP-like metallohydrolase"/>
    <property type="match status" value="4"/>
</dbReference>
<dbReference type="AlphaFoldDB" id="A0A4R2LBE6"/>
<evidence type="ECO:0000259" key="1">
    <source>
        <dbReference type="SMART" id="SM01264"/>
    </source>
</evidence>
<dbReference type="OrthoDB" id="9762027at2"/>
<comment type="caution">
    <text evidence="2">The sequence shown here is derived from an EMBL/GenBank/DDBJ whole genome shotgun (WGS) entry which is preliminary data.</text>
</comment>
<dbReference type="Pfam" id="PF00675">
    <property type="entry name" value="Peptidase_M16"/>
    <property type="match status" value="1"/>
</dbReference>
<dbReference type="InterPro" id="IPR007863">
    <property type="entry name" value="Peptidase_M16_C"/>
</dbReference>
<accession>A0A4R2LBE6</accession>
<dbReference type="InterPro" id="IPR055130">
    <property type="entry name" value="PreP_C"/>
</dbReference>
<name>A0A4R2LBE6_9FIRM</name>
<dbReference type="SMART" id="SM01264">
    <property type="entry name" value="M16C_associated"/>
    <property type="match status" value="1"/>
</dbReference>
<protein>
    <recommendedName>
        <fullName evidence="1">Peptidase M16C associated domain-containing protein</fullName>
    </recommendedName>
</protein>
<dbReference type="RefSeq" id="WP_132090957.1">
    <property type="nucleotide sequence ID" value="NZ_JANKAQ010000007.1"/>
</dbReference>
<dbReference type="Pfam" id="PF08367">
    <property type="entry name" value="M16C_assoc"/>
    <property type="match status" value="1"/>
</dbReference>
<dbReference type="GO" id="GO:0004222">
    <property type="term" value="F:metalloendopeptidase activity"/>
    <property type="evidence" value="ECO:0007669"/>
    <property type="project" value="TreeGrafter"/>
</dbReference>
<dbReference type="GO" id="GO:0046872">
    <property type="term" value="F:metal ion binding"/>
    <property type="evidence" value="ECO:0007669"/>
    <property type="project" value="InterPro"/>
</dbReference>
<dbReference type="PANTHER" id="PTHR43016">
    <property type="entry name" value="PRESEQUENCE PROTEASE"/>
    <property type="match status" value="1"/>
</dbReference>
<dbReference type="InterPro" id="IPR013578">
    <property type="entry name" value="Peptidase_M16C_assoc"/>
</dbReference>
<dbReference type="PANTHER" id="PTHR43016:SF13">
    <property type="entry name" value="PRESEQUENCE PROTEASE, MITOCHONDRIAL"/>
    <property type="match status" value="1"/>
</dbReference>
<dbReference type="Pfam" id="PF22516">
    <property type="entry name" value="PreP_C"/>
    <property type="match status" value="1"/>
</dbReference>
<dbReference type="InterPro" id="IPR011249">
    <property type="entry name" value="Metalloenz_LuxS/M16"/>
</dbReference>
<gene>
    <name evidence="2" type="ORF">EV212_10598</name>
</gene>
<dbReference type="InterPro" id="IPR011765">
    <property type="entry name" value="Pept_M16_N"/>
</dbReference>
<reference evidence="2 3" key="1">
    <citation type="submission" date="2019-03" db="EMBL/GenBank/DDBJ databases">
        <title>Genomic Encyclopedia of Type Strains, Phase IV (KMG-IV): sequencing the most valuable type-strain genomes for metagenomic binning, comparative biology and taxonomic classification.</title>
        <authorList>
            <person name="Goeker M."/>
        </authorList>
    </citation>
    <scope>NUCLEOTIDE SEQUENCE [LARGE SCALE GENOMIC DNA]</scope>
    <source>
        <strain evidence="2 3">DSM 28559</strain>
    </source>
</reference>
<dbReference type="Proteomes" id="UP000295711">
    <property type="component" value="Unassembled WGS sequence"/>
</dbReference>
<evidence type="ECO:0000313" key="3">
    <source>
        <dbReference type="Proteomes" id="UP000295711"/>
    </source>
</evidence>
<dbReference type="Gene3D" id="3.30.830.10">
    <property type="entry name" value="Metalloenzyme, LuxS/M16 peptidase-like"/>
    <property type="match status" value="4"/>
</dbReference>
<sequence length="990" mass="112073">MNQTIKIPETYSILKSTYIEELKSEALLLKHKKSGARIAVLSNEDINKVFHVAFRTPPKDSTGVAHILEHSVLCGSDEFPVKDPFVELVKGSLNTFLNAMTYSDKTVYPVASCNDADFQNLMHVYLDAVFRPNIYKSKEIFLQEGWHYELESKDAPLKYNGVVYNEMKGAFSSPEQVLYRKISQTLYPDTTYGVESGGDPANIPDLSYEEFLDFHKRYYHPSNAWLYLYGNMDVEEKLQFIDEHYLSHYDSMTVDSSIQKQPPFEKMQEVCSSFAVTDDNELKENTYLSYNVVIGTSLDRELYLAMQILEYVLMSSPGAVLKKALLESGIGKDVFGELDNGVLQPYMSIIVKNAEAGQKDDFLKIIRETLTRLADEGINRKSLMAAINYYEFKYREGDFGRYPAGLMYGLQMMDSWLYDETKPFIHIQASDTFQMLKENVDKGYFEQLIRTWLLDNNHSSLLILAPEKGLTEKTEAETEKKLAEYKDGLSEETLEAMVRQTKALKQYQEEPSAPEDLEKIPILEIEDIEPKPQPFYNKYEEIHGYPVLYHDVESRGIAYVKWVFDTGRVPFEKIPYIGLLSSVLGNIDTERHSYTELADEINIHTGGIRLNTNIYTEQGSANIFYPKLEVVMKVLVPKLSDGIRLMAEVMSESRLSDTKRLKEIIGQLKSRIEMMMNGNGHTVAVNRATSFISLAGMYREYEEGLAYYRFIERLNKDFDTQKEHIVKELKETAELIFSKGNVLLDITGSEISLNSVVGEMVSVLGPVLAESDKMPSGLEEGILPEVGSALRQSMEGVTTEAYATAGMVQYDACAGDFARAGYAYHGALNVLKVMMNYDYLWIRLRVQGGAYGCMCGFSPNGTGYFTSYRDPNLKETYEVYEGAVDYVKNYEADERTMRKFIIGAVSGIDVPLGASDKGARSLSAWLTHTSYEKLQKNRTELLHADVETIRSLAGIVDAVVHSNIRCVVGSASKIQENKEMFQKVEPLTGA</sequence>
<feature type="domain" description="Peptidase M16C associated" evidence="1">
    <location>
        <begin position="464"/>
        <end position="714"/>
    </location>
</feature>